<dbReference type="AlphaFoldDB" id="A0A644X8X6"/>
<name>A0A644X8X6_9ZZZZ</name>
<protein>
    <submittedName>
        <fullName evidence="1">Uncharacterized protein</fullName>
    </submittedName>
</protein>
<evidence type="ECO:0000313" key="1">
    <source>
        <dbReference type="EMBL" id="MPM12636.1"/>
    </source>
</evidence>
<proteinExistence type="predicted"/>
<reference evidence="1" key="1">
    <citation type="submission" date="2019-08" db="EMBL/GenBank/DDBJ databases">
        <authorList>
            <person name="Kucharzyk K."/>
            <person name="Murdoch R.W."/>
            <person name="Higgins S."/>
            <person name="Loffler F."/>
        </authorList>
    </citation>
    <scope>NUCLEOTIDE SEQUENCE</scope>
</reference>
<accession>A0A644X8X6</accession>
<comment type="caution">
    <text evidence="1">The sequence shown here is derived from an EMBL/GenBank/DDBJ whole genome shotgun (WGS) entry which is preliminary data.</text>
</comment>
<sequence>MLRFAVDGRQYPVTYYNGADVPSRFSDEFLDVENGVLHGSKGSLVLHNGFGGVTVIDLGQQASPGTNDRFEDNRVAHGFNGLKGRLRREGCDGMGLRHPGTGKGSACHQLVTTNFCHPRSIDGGDTESIEHAQRV</sequence>
<dbReference type="EMBL" id="VSSQ01002001">
    <property type="protein sequence ID" value="MPM12636.1"/>
    <property type="molecule type" value="Genomic_DNA"/>
</dbReference>
<organism evidence="1">
    <name type="scientific">bioreactor metagenome</name>
    <dbReference type="NCBI Taxonomy" id="1076179"/>
    <lineage>
        <taxon>unclassified sequences</taxon>
        <taxon>metagenomes</taxon>
        <taxon>ecological metagenomes</taxon>
    </lineage>
</organism>
<gene>
    <name evidence="1" type="ORF">SDC9_58990</name>
</gene>